<organism evidence="2 3">
    <name type="scientific">Deinococcus roseus</name>
    <dbReference type="NCBI Taxonomy" id="392414"/>
    <lineage>
        <taxon>Bacteria</taxon>
        <taxon>Thermotogati</taxon>
        <taxon>Deinococcota</taxon>
        <taxon>Deinococci</taxon>
        <taxon>Deinococcales</taxon>
        <taxon>Deinococcaceae</taxon>
        <taxon>Deinococcus</taxon>
    </lineage>
</organism>
<proteinExistence type="predicted"/>
<dbReference type="SUPFAM" id="SSF53098">
    <property type="entry name" value="Ribonuclease H-like"/>
    <property type="match status" value="1"/>
</dbReference>
<dbReference type="InterPro" id="IPR025948">
    <property type="entry name" value="HTH-like_dom"/>
</dbReference>
<reference evidence="3" key="1">
    <citation type="journal article" date="2019" name="Int. J. Syst. Evol. Microbiol.">
        <title>The Global Catalogue of Microorganisms (GCM) 10K type strain sequencing project: providing services to taxonomists for standard genome sequencing and annotation.</title>
        <authorList>
            <consortium name="The Broad Institute Genomics Platform"/>
            <consortium name="The Broad Institute Genome Sequencing Center for Infectious Disease"/>
            <person name="Wu L."/>
            <person name="Ma J."/>
        </authorList>
    </citation>
    <scope>NUCLEOTIDE SEQUENCE [LARGE SCALE GENOMIC DNA]</scope>
    <source>
        <strain evidence="3">JCM 14370</strain>
    </source>
</reference>
<sequence>MKYRFMEDNRKDFALKHMARMLGVEVAAYLAWRRRGKSDRKTKDQRLKEEIQKIHQNSKNTYGAPRIKRELEKAGQRVSCQRITRLMKEGGLKTRCKRKFRVTTRSKAGDLVAENVLDRQFLASTKDQKWITDLTFLPTQEGWLYLSVILDVFSRKVVGWAFGNTLETKLALSALQMAQTTRRPAPGLLHHSDRGCQYTSQEYQQALRDMKATCSMSRKGNCCLGQNGTQNGACPLGRCSDGKLLRHPEAATGPGQSHWRSRRDVQDCFLLDDGLVQLASNTLSPGVSVPSRF</sequence>
<evidence type="ECO:0000313" key="2">
    <source>
        <dbReference type="EMBL" id="GGJ36014.1"/>
    </source>
</evidence>
<dbReference type="Pfam" id="PF00665">
    <property type="entry name" value="rve"/>
    <property type="match status" value="1"/>
</dbReference>
<dbReference type="Pfam" id="PF13276">
    <property type="entry name" value="HTH_21"/>
    <property type="match status" value="1"/>
</dbReference>
<dbReference type="InterPro" id="IPR012337">
    <property type="entry name" value="RNaseH-like_sf"/>
</dbReference>
<feature type="domain" description="Integrase catalytic" evidence="1">
    <location>
        <begin position="122"/>
        <end position="221"/>
    </location>
</feature>
<evidence type="ECO:0000313" key="3">
    <source>
        <dbReference type="Proteomes" id="UP000632222"/>
    </source>
</evidence>
<comment type="caution">
    <text evidence="2">The sequence shown here is derived from an EMBL/GenBank/DDBJ whole genome shotgun (WGS) entry which is preliminary data.</text>
</comment>
<dbReference type="PROSITE" id="PS50994">
    <property type="entry name" value="INTEGRASE"/>
    <property type="match status" value="1"/>
</dbReference>
<dbReference type="InterPro" id="IPR036397">
    <property type="entry name" value="RNaseH_sf"/>
</dbReference>
<dbReference type="PANTHER" id="PTHR46889">
    <property type="entry name" value="TRANSPOSASE INSF FOR INSERTION SEQUENCE IS3B-RELATED"/>
    <property type="match status" value="1"/>
</dbReference>
<dbReference type="PANTHER" id="PTHR46889:SF4">
    <property type="entry name" value="TRANSPOSASE INSO FOR INSERTION SEQUENCE ELEMENT IS911B-RELATED"/>
    <property type="match status" value="1"/>
</dbReference>
<dbReference type="Proteomes" id="UP000632222">
    <property type="component" value="Unassembled WGS sequence"/>
</dbReference>
<dbReference type="InterPro" id="IPR050900">
    <property type="entry name" value="Transposase_IS3/IS150/IS904"/>
</dbReference>
<dbReference type="EMBL" id="BMOD01000007">
    <property type="protein sequence ID" value="GGJ36014.1"/>
    <property type="molecule type" value="Genomic_DNA"/>
</dbReference>
<gene>
    <name evidence="2" type="ORF">GCM10008938_22670</name>
</gene>
<evidence type="ECO:0000259" key="1">
    <source>
        <dbReference type="PROSITE" id="PS50994"/>
    </source>
</evidence>
<dbReference type="InterPro" id="IPR048020">
    <property type="entry name" value="Transpos_IS3"/>
</dbReference>
<name>A0ABQ2CZE0_9DEIO</name>
<dbReference type="Gene3D" id="3.30.420.10">
    <property type="entry name" value="Ribonuclease H-like superfamily/Ribonuclease H"/>
    <property type="match status" value="1"/>
</dbReference>
<dbReference type="InterPro" id="IPR001584">
    <property type="entry name" value="Integrase_cat-core"/>
</dbReference>
<accession>A0ABQ2CZE0</accession>
<protein>
    <recommendedName>
        <fullName evidence="1">Integrase catalytic domain-containing protein</fullName>
    </recommendedName>
</protein>
<keyword evidence="3" id="KW-1185">Reference proteome</keyword>
<dbReference type="NCBIfam" id="NF033516">
    <property type="entry name" value="transpos_IS3"/>
    <property type="match status" value="1"/>
</dbReference>